<protein>
    <submittedName>
        <fullName evidence="6">Creatininase family protein</fullName>
    </submittedName>
</protein>
<dbReference type="SUPFAM" id="SSF102215">
    <property type="entry name" value="Creatininase"/>
    <property type="match status" value="1"/>
</dbReference>
<evidence type="ECO:0000256" key="2">
    <source>
        <dbReference type="ARBA" id="ARBA00022723"/>
    </source>
</evidence>
<dbReference type="Proteomes" id="UP001596494">
    <property type="component" value="Unassembled WGS sequence"/>
</dbReference>
<name>A0ABW2K947_9BACI</name>
<dbReference type="PANTHER" id="PTHR35005">
    <property type="entry name" value="3-DEHYDRO-SCYLLO-INOSOSE HYDROLASE"/>
    <property type="match status" value="1"/>
</dbReference>
<dbReference type="PANTHER" id="PTHR35005:SF1">
    <property type="entry name" value="2-AMINO-5-FORMYLAMINO-6-RIBOSYLAMINOPYRIMIDIN-4(3H)-ONE 5'-MONOPHOSPHATE DEFORMYLASE"/>
    <property type="match status" value="1"/>
</dbReference>
<evidence type="ECO:0000256" key="4">
    <source>
        <dbReference type="ARBA" id="ARBA00022833"/>
    </source>
</evidence>
<dbReference type="Gene3D" id="3.40.50.10310">
    <property type="entry name" value="Creatininase"/>
    <property type="match status" value="1"/>
</dbReference>
<comment type="similarity">
    <text evidence="5">Belongs to the creatininase superfamily.</text>
</comment>
<reference evidence="7" key="1">
    <citation type="journal article" date="2019" name="Int. J. Syst. Evol. Microbiol.">
        <title>The Global Catalogue of Microorganisms (GCM) 10K type strain sequencing project: providing services to taxonomists for standard genome sequencing and annotation.</title>
        <authorList>
            <consortium name="The Broad Institute Genomics Platform"/>
            <consortium name="The Broad Institute Genome Sequencing Center for Infectious Disease"/>
            <person name="Wu L."/>
            <person name="Ma J."/>
        </authorList>
    </citation>
    <scope>NUCLEOTIDE SEQUENCE [LARGE SCALE GENOMIC DNA]</scope>
    <source>
        <strain evidence="7">CCUG 73951</strain>
    </source>
</reference>
<dbReference type="InterPro" id="IPR003785">
    <property type="entry name" value="Creatininase/forma_Hydrolase"/>
</dbReference>
<evidence type="ECO:0000256" key="1">
    <source>
        <dbReference type="ARBA" id="ARBA00001947"/>
    </source>
</evidence>
<sequence length="274" mass="30714">MINERYSGKAFNEKFLARLTSKQVKEMDKEDALVVLPIGAIEQHGPHMPVYTDALIGEGLLAQTFEHFTNEHNIWMLPPLPYGKSTEHLGMAGTMTLSASTLQAVVSDIAESVKESGFRRLVLFNSHGGNHDLLNMVSREIRIQTGLMVFRLNSSEGHGLDGIVSEKEQKFGIHGGEVETSMVLDFKPGWVDMKRSPIDFVELPEDNQHLYLKGGCYFAWVMDDISYTGMAGDATKATREKGVKINARTSEFLAEVFQEMSRFEIEDLKKQAVR</sequence>
<keyword evidence="7" id="KW-1185">Reference proteome</keyword>
<evidence type="ECO:0000313" key="6">
    <source>
        <dbReference type="EMBL" id="MFC7322593.1"/>
    </source>
</evidence>
<evidence type="ECO:0000313" key="7">
    <source>
        <dbReference type="Proteomes" id="UP001596494"/>
    </source>
</evidence>
<dbReference type="RefSeq" id="WP_289214965.1">
    <property type="nucleotide sequence ID" value="NZ_JAPVRC010000002.1"/>
</dbReference>
<comment type="caution">
    <text evidence="6">The sequence shown here is derived from an EMBL/GenBank/DDBJ whole genome shotgun (WGS) entry which is preliminary data.</text>
</comment>
<accession>A0ABW2K947</accession>
<organism evidence="6 7">
    <name type="scientific">Halobacillus campisalis</name>
    <dbReference type="NCBI Taxonomy" id="435909"/>
    <lineage>
        <taxon>Bacteria</taxon>
        <taxon>Bacillati</taxon>
        <taxon>Bacillota</taxon>
        <taxon>Bacilli</taxon>
        <taxon>Bacillales</taxon>
        <taxon>Bacillaceae</taxon>
        <taxon>Halobacillus</taxon>
    </lineage>
</organism>
<proteinExistence type="inferred from homology"/>
<dbReference type="Pfam" id="PF02633">
    <property type="entry name" value="Creatininase"/>
    <property type="match status" value="1"/>
</dbReference>
<dbReference type="InterPro" id="IPR024087">
    <property type="entry name" value="Creatininase-like_sf"/>
</dbReference>
<evidence type="ECO:0000256" key="5">
    <source>
        <dbReference type="ARBA" id="ARBA00024029"/>
    </source>
</evidence>
<keyword evidence="2" id="KW-0479">Metal-binding</keyword>
<keyword evidence="4" id="KW-0862">Zinc</keyword>
<comment type="cofactor">
    <cofactor evidence="1">
        <name>Zn(2+)</name>
        <dbReference type="ChEBI" id="CHEBI:29105"/>
    </cofactor>
</comment>
<evidence type="ECO:0000256" key="3">
    <source>
        <dbReference type="ARBA" id="ARBA00022801"/>
    </source>
</evidence>
<gene>
    <name evidence="6" type="ORF">ACFQMN_17145</name>
</gene>
<dbReference type="EMBL" id="JBHTBY010000017">
    <property type="protein sequence ID" value="MFC7322593.1"/>
    <property type="molecule type" value="Genomic_DNA"/>
</dbReference>
<keyword evidence="3" id="KW-0378">Hydrolase</keyword>